<evidence type="ECO:0000313" key="2">
    <source>
        <dbReference type="Proteomes" id="UP000438699"/>
    </source>
</evidence>
<dbReference type="OrthoDB" id="5459353at2"/>
<dbReference type="RefSeq" id="WP_151150946.1">
    <property type="nucleotide sequence ID" value="NZ_WAIE01000003.1"/>
</dbReference>
<accession>A0A6N6N1T0</accession>
<dbReference type="EMBL" id="WAIE01000003">
    <property type="protein sequence ID" value="KAB1441854.1"/>
    <property type="molecule type" value="Genomic_DNA"/>
</dbReference>
<comment type="caution">
    <text evidence="1">The sequence shown here is derived from an EMBL/GenBank/DDBJ whole genome shotgun (WGS) entry which is preliminary data.</text>
</comment>
<protein>
    <submittedName>
        <fullName evidence="1">DNA-binding protein</fullName>
    </submittedName>
</protein>
<organism evidence="1 2">
    <name type="scientific">Pseudodesulfovibrio senegalensis</name>
    <dbReference type="NCBI Taxonomy" id="1721087"/>
    <lineage>
        <taxon>Bacteria</taxon>
        <taxon>Pseudomonadati</taxon>
        <taxon>Thermodesulfobacteriota</taxon>
        <taxon>Desulfovibrionia</taxon>
        <taxon>Desulfovibrionales</taxon>
        <taxon>Desulfovibrionaceae</taxon>
    </lineage>
</organism>
<gene>
    <name evidence="1" type="ORF">F8A88_09720</name>
</gene>
<evidence type="ECO:0000313" key="1">
    <source>
        <dbReference type="EMBL" id="KAB1441854.1"/>
    </source>
</evidence>
<keyword evidence="1" id="KW-0238">DNA-binding</keyword>
<dbReference type="Proteomes" id="UP000438699">
    <property type="component" value="Unassembled WGS sequence"/>
</dbReference>
<reference evidence="1 2" key="1">
    <citation type="journal article" date="2017" name="Int. J. Syst. Evol. Microbiol.">
        <title>Desulfovibrio senegalensis sp. nov., a mesophilic sulfate reducer isolated from marine sediment.</title>
        <authorList>
            <person name="Thioye A."/>
            <person name="Gam Z.B.A."/>
            <person name="Mbengue M."/>
            <person name="Cayol J.L."/>
            <person name="Joseph-Bartoli M."/>
            <person name="Toure-Kane C."/>
            <person name="Labat M."/>
        </authorList>
    </citation>
    <scope>NUCLEOTIDE SEQUENCE [LARGE SCALE GENOMIC DNA]</scope>
    <source>
        <strain evidence="1 2">DSM 101509</strain>
    </source>
</reference>
<keyword evidence="2" id="KW-1185">Reference proteome</keyword>
<sequence length="72" mass="8557">MHQEICLKGAKDICYAVGENPKEITTLVREHGLPAWKRANRGRWRALPEDLRMWMRQQRDRNIGRHLYGEIS</sequence>
<proteinExistence type="predicted"/>
<dbReference type="AlphaFoldDB" id="A0A6N6N1T0"/>
<name>A0A6N6N1T0_9BACT</name>
<dbReference type="GO" id="GO:0003677">
    <property type="term" value="F:DNA binding"/>
    <property type="evidence" value="ECO:0007669"/>
    <property type="project" value="UniProtKB-KW"/>
</dbReference>